<evidence type="ECO:0000313" key="4">
    <source>
        <dbReference type="Proteomes" id="UP000012960"/>
    </source>
</evidence>
<dbReference type="OMA" id="DSESIYM"/>
<dbReference type="EMBL" id="HG996475">
    <property type="protein sequence ID" value="CAG1865249.1"/>
    <property type="molecule type" value="Genomic_DNA"/>
</dbReference>
<reference evidence="2" key="1">
    <citation type="submission" date="2021-03" db="EMBL/GenBank/DDBJ databases">
        <authorList>
            <consortium name="Genoscope - CEA"/>
            <person name="William W."/>
        </authorList>
    </citation>
    <scope>NUCLEOTIDE SEQUENCE</scope>
    <source>
        <strain evidence="2">Doubled-haploid Pahang</strain>
    </source>
</reference>
<dbReference type="InParanoid" id="A0A804LA95"/>
<keyword evidence="4" id="KW-1185">Reference proteome</keyword>
<organism evidence="3 4">
    <name type="scientific">Musa acuminata subsp. malaccensis</name>
    <name type="common">Wild banana</name>
    <name type="synonym">Musa malaccensis</name>
    <dbReference type="NCBI Taxonomy" id="214687"/>
    <lineage>
        <taxon>Eukaryota</taxon>
        <taxon>Viridiplantae</taxon>
        <taxon>Streptophyta</taxon>
        <taxon>Embryophyta</taxon>
        <taxon>Tracheophyta</taxon>
        <taxon>Spermatophyta</taxon>
        <taxon>Magnoliopsida</taxon>
        <taxon>Liliopsida</taxon>
        <taxon>Zingiberales</taxon>
        <taxon>Musaceae</taxon>
        <taxon>Musa</taxon>
    </lineage>
</organism>
<evidence type="ECO:0000313" key="3">
    <source>
        <dbReference type="EnsemblPlants" id="Ma11_p21320.1"/>
    </source>
</evidence>
<dbReference type="EnsemblPlants" id="Ma11_t21320.1">
    <property type="protein sequence ID" value="Ma11_p21320.1"/>
    <property type="gene ID" value="Ma11_g21320"/>
</dbReference>
<name>A0A804LA95_MUSAM</name>
<sequence length="173" mass="18966">MACNHHIEVEDDSEMKEKRDWSGRLPRLSMGRCSRCGQPLDDSDQVMSSSSMASAERERRPDRALETKGSHAAPAECQLVVRVPGGSGPISLNKEEVKACRDLMIGFPCGHLRVELPVAFSDMQADAAGTCDDLSPVANWKIASPDDDPEKMKARIKVWAQAVVLMSAMKSPR</sequence>
<accession>A0A804LA95</accession>
<dbReference type="PANTHER" id="PTHR31865:SF2">
    <property type="entry name" value="OSJNBA0004B13.24 PROTEIN"/>
    <property type="match status" value="1"/>
</dbReference>
<evidence type="ECO:0000256" key="1">
    <source>
        <dbReference type="SAM" id="MobiDB-lite"/>
    </source>
</evidence>
<dbReference type="AlphaFoldDB" id="A0A804LA95"/>
<proteinExistence type="predicted"/>
<dbReference type="PANTHER" id="PTHR31865">
    <property type="entry name" value="OSJNBA0071G03.3 PROTEIN"/>
    <property type="match status" value="1"/>
</dbReference>
<evidence type="ECO:0000313" key="2">
    <source>
        <dbReference type="EMBL" id="CAG1865249.1"/>
    </source>
</evidence>
<dbReference type="Gramene" id="Ma11_t21320.1">
    <property type="protein sequence ID" value="Ma11_p21320.1"/>
    <property type="gene ID" value="Ma11_g21320"/>
</dbReference>
<reference evidence="3" key="2">
    <citation type="submission" date="2021-05" db="UniProtKB">
        <authorList>
            <consortium name="EnsemblPlants"/>
        </authorList>
    </citation>
    <scope>IDENTIFICATION</scope>
    <source>
        <strain evidence="3">subsp. malaccensis</strain>
    </source>
</reference>
<protein>
    <submittedName>
        <fullName evidence="2">(wild Malaysian banana) hypothetical protein</fullName>
    </submittedName>
</protein>
<dbReference type="OrthoDB" id="786837at2759"/>
<feature type="region of interest" description="Disordered" evidence="1">
    <location>
        <begin position="1"/>
        <end position="71"/>
    </location>
</feature>
<dbReference type="Proteomes" id="UP000012960">
    <property type="component" value="Unplaced"/>
</dbReference>
<feature type="compositionally biased region" description="Basic and acidic residues" evidence="1">
    <location>
        <begin position="55"/>
        <end position="69"/>
    </location>
</feature>
<gene>
    <name evidence="2" type="ORF">GSMUA_03790.1</name>
</gene>